<dbReference type="AlphaFoldDB" id="A0A930VZV4"/>
<evidence type="ECO:0000313" key="3">
    <source>
        <dbReference type="Proteomes" id="UP000698335"/>
    </source>
</evidence>
<dbReference type="EMBL" id="JABZGW010000014">
    <property type="protein sequence ID" value="MBF4807238.1"/>
    <property type="molecule type" value="Genomic_DNA"/>
</dbReference>
<dbReference type="Gene3D" id="3.40.630.30">
    <property type="match status" value="1"/>
</dbReference>
<name>A0A930VZV4_9ACTN</name>
<evidence type="ECO:0000313" key="2">
    <source>
        <dbReference type="EMBL" id="MBF4807238.1"/>
    </source>
</evidence>
<dbReference type="GO" id="GO:0016747">
    <property type="term" value="F:acyltransferase activity, transferring groups other than amino-acyl groups"/>
    <property type="evidence" value="ECO:0007669"/>
    <property type="project" value="InterPro"/>
</dbReference>
<comment type="caution">
    <text evidence="2">The sequence shown here is derived from an EMBL/GenBank/DDBJ whole genome shotgun (WGS) entry which is preliminary data.</text>
</comment>
<organism evidence="2 3">
    <name type="scientific">Lancefieldella rimae</name>
    <dbReference type="NCBI Taxonomy" id="1383"/>
    <lineage>
        <taxon>Bacteria</taxon>
        <taxon>Bacillati</taxon>
        <taxon>Actinomycetota</taxon>
        <taxon>Coriobacteriia</taxon>
        <taxon>Coriobacteriales</taxon>
        <taxon>Atopobiaceae</taxon>
        <taxon>Lancefieldella</taxon>
    </lineage>
</organism>
<dbReference type="Proteomes" id="UP000698335">
    <property type="component" value="Unassembled WGS sequence"/>
</dbReference>
<sequence length="175" mass="19872">MKIYYEHGKLKIRSMLESDAQAIIEVFQSYGWNNKIETYSGYFKDQEVGTRSVYVAEYDSKIAGYGTLLFSAESGLWKEKGKPEISDLRVFDAYQQKGIGSAILNVIEEDVARFSDEITLAVGLHYGYGNAQRLYVKRGYVPDGSGVWYNSEILEQYADCCNDDSLLLYMSKALK</sequence>
<dbReference type="PROSITE" id="PS51186">
    <property type="entry name" value="GNAT"/>
    <property type="match status" value="1"/>
</dbReference>
<gene>
    <name evidence="2" type="ORF">HXK26_00885</name>
</gene>
<dbReference type="Pfam" id="PF00583">
    <property type="entry name" value="Acetyltransf_1"/>
    <property type="match status" value="1"/>
</dbReference>
<dbReference type="SUPFAM" id="SSF55729">
    <property type="entry name" value="Acyl-CoA N-acyltransferases (Nat)"/>
    <property type="match status" value="1"/>
</dbReference>
<reference evidence="2" key="1">
    <citation type="submission" date="2020-04" db="EMBL/GenBank/DDBJ databases">
        <title>Deep metagenomics examines the oral microbiome during advanced dental caries in children, revealing novel taxa and co-occurrences with host molecules.</title>
        <authorList>
            <person name="Baker J.L."/>
            <person name="Morton J.T."/>
            <person name="Dinis M."/>
            <person name="Alvarez R."/>
            <person name="Tran N.C."/>
            <person name="Knight R."/>
            <person name="Edlund A."/>
        </authorList>
    </citation>
    <scope>NUCLEOTIDE SEQUENCE</scope>
    <source>
        <strain evidence="2">JCVI_38_bin.5</strain>
    </source>
</reference>
<dbReference type="CDD" id="cd04301">
    <property type="entry name" value="NAT_SF"/>
    <property type="match status" value="1"/>
</dbReference>
<evidence type="ECO:0000259" key="1">
    <source>
        <dbReference type="PROSITE" id="PS51186"/>
    </source>
</evidence>
<proteinExistence type="predicted"/>
<dbReference type="InterPro" id="IPR016181">
    <property type="entry name" value="Acyl_CoA_acyltransferase"/>
</dbReference>
<feature type="domain" description="N-acetyltransferase" evidence="1">
    <location>
        <begin position="10"/>
        <end position="175"/>
    </location>
</feature>
<accession>A0A930VZV4</accession>
<protein>
    <submittedName>
        <fullName evidence="2">GNAT family N-acetyltransferase</fullName>
    </submittedName>
</protein>
<dbReference type="InterPro" id="IPR000182">
    <property type="entry name" value="GNAT_dom"/>
</dbReference>